<comment type="caution">
    <text evidence="3">The sequence shown here is derived from an EMBL/GenBank/DDBJ whole genome shotgun (WGS) entry which is preliminary data.</text>
</comment>
<dbReference type="GO" id="GO:0005886">
    <property type="term" value="C:plasma membrane"/>
    <property type="evidence" value="ECO:0007669"/>
    <property type="project" value="TreeGrafter"/>
</dbReference>
<gene>
    <name evidence="3" type="ORF">D2T33_03010</name>
</gene>
<evidence type="ECO:0000313" key="4">
    <source>
        <dbReference type="Proteomes" id="UP000285710"/>
    </source>
</evidence>
<dbReference type="GO" id="GO:0009306">
    <property type="term" value="P:protein secretion"/>
    <property type="evidence" value="ECO:0007669"/>
    <property type="project" value="InterPro"/>
</dbReference>
<keyword evidence="3" id="KW-0282">Flagellum</keyword>
<feature type="transmembrane region" description="Helical" evidence="2">
    <location>
        <begin position="33"/>
        <end position="55"/>
    </location>
</feature>
<feature type="transmembrane region" description="Helical" evidence="2">
    <location>
        <begin position="151"/>
        <end position="170"/>
    </location>
</feature>
<dbReference type="InterPro" id="IPR029025">
    <property type="entry name" value="T3SS_substrate_exporter_C"/>
</dbReference>
<dbReference type="InterPro" id="IPR006135">
    <property type="entry name" value="T3SS_substrate_exporter"/>
</dbReference>
<dbReference type="Pfam" id="PF01312">
    <property type="entry name" value="Bac_export_2"/>
    <property type="match status" value="1"/>
</dbReference>
<dbReference type="AlphaFoldDB" id="A0A443J394"/>
<name>A0A443J394_9RHOB</name>
<reference evidence="3 4" key="1">
    <citation type="submission" date="2019-01" db="EMBL/GenBank/DDBJ databases">
        <title>Sinorhodobacter populi sp. nov. isolated from the symptomatic bark tissue of Populus euramericana canker.</title>
        <authorList>
            <person name="Xu G."/>
        </authorList>
    </citation>
    <scope>NUCLEOTIDE SEQUENCE [LARGE SCALE GENOMIC DNA]</scope>
    <source>
        <strain evidence="3 4">2D-5</strain>
    </source>
</reference>
<keyword evidence="2" id="KW-0812">Transmembrane</keyword>
<dbReference type="SUPFAM" id="SSF160544">
    <property type="entry name" value="EscU C-terminal domain-like"/>
    <property type="match status" value="1"/>
</dbReference>
<sequence length="361" mass="40059">MSEEEAAERSFDPTPQKLEEARRKGDVVRSTDLNVAAGYAALLVVAVAGGGWSLLSLGEHLMIFWDQANSFDRQSIRGAGPVYGATLLWVGLSVLPWFLVPAIFVLIVIAVQRSLVFAPEKLAPQLSRIDPIKNAGQKFGRSGLFEFFKSFVKLVIIAVILGLFLSGHVQRVLSTQAMEVRPAIAEMLRMLVEFLALLVVTALVIGAADYLWQRMEFLRRNRMSRKELMDDMKRSEGDPHMKAQRRQRGMEIASKQMIAEVGKADVVIVNPTHYAVALKWDRAAKRAPVCVAKGVDEVAARIRAAAIEAGVPIHPDPPTARALHKALDIGDEISTEHYQAVAAAIRFAERMRRIARERRGY</sequence>
<feature type="transmembrane region" description="Helical" evidence="2">
    <location>
        <begin position="87"/>
        <end position="111"/>
    </location>
</feature>
<keyword evidence="3" id="KW-0966">Cell projection</keyword>
<proteinExistence type="inferred from homology"/>
<dbReference type="PRINTS" id="PR00950">
    <property type="entry name" value="TYPE3IMSPROT"/>
</dbReference>
<dbReference type="Proteomes" id="UP000285710">
    <property type="component" value="Unassembled WGS sequence"/>
</dbReference>
<protein>
    <submittedName>
        <fullName evidence="3">Flagellar biosynthesis protein FlhB</fullName>
    </submittedName>
</protein>
<evidence type="ECO:0000256" key="2">
    <source>
        <dbReference type="SAM" id="Phobius"/>
    </source>
</evidence>
<organism evidence="3 4">
    <name type="scientific">Paenirhodobacter populi</name>
    <dbReference type="NCBI Taxonomy" id="2306993"/>
    <lineage>
        <taxon>Bacteria</taxon>
        <taxon>Pseudomonadati</taxon>
        <taxon>Pseudomonadota</taxon>
        <taxon>Alphaproteobacteria</taxon>
        <taxon>Rhodobacterales</taxon>
        <taxon>Rhodobacter group</taxon>
        <taxon>Paenirhodobacter</taxon>
    </lineage>
</organism>
<feature type="transmembrane region" description="Helical" evidence="2">
    <location>
        <begin position="190"/>
        <end position="212"/>
    </location>
</feature>
<comment type="similarity">
    <text evidence="1">Belongs to the type III secretion exporter family.</text>
</comment>
<dbReference type="RefSeq" id="WP_128268772.1">
    <property type="nucleotide sequence ID" value="NZ_SAUW01000002.1"/>
</dbReference>
<dbReference type="Gene3D" id="3.40.1690.10">
    <property type="entry name" value="secretion proteins EscU"/>
    <property type="match status" value="1"/>
</dbReference>
<evidence type="ECO:0000313" key="3">
    <source>
        <dbReference type="EMBL" id="RWR14932.1"/>
    </source>
</evidence>
<dbReference type="EMBL" id="SAUW01000002">
    <property type="protein sequence ID" value="RWR14932.1"/>
    <property type="molecule type" value="Genomic_DNA"/>
</dbReference>
<reference evidence="3 4" key="2">
    <citation type="submission" date="2019-01" db="EMBL/GenBank/DDBJ databases">
        <authorList>
            <person name="Li Y."/>
        </authorList>
    </citation>
    <scope>NUCLEOTIDE SEQUENCE [LARGE SCALE GENOMIC DNA]</scope>
    <source>
        <strain evidence="3 4">2D-5</strain>
    </source>
</reference>
<keyword evidence="2" id="KW-0472">Membrane</keyword>
<dbReference type="PANTHER" id="PTHR30531:SF12">
    <property type="entry name" value="FLAGELLAR BIOSYNTHETIC PROTEIN FLHB"/>
    <property type="match status" value="1"/>
</dbReference>
<dbReference type="PANTHER" id="PTHR30531">
    <property type="entry name" value="FLAGELLAR BIOSYNTHETIC PROTEIN FLHB"/>
    <property type="match status" value="1"/>
</dbReference>
<accession>A0A443J394</accession>
<keyword evidence="2" id="KW-1133">Transmembrane helix</keyword>
<evidence type="ECO:0000256" key="1">
    <source>
        <dbReference type="ARBA" id="ARBA00010690"/>
    </source>
</evidence>
<keyword evidence="4" id="KW-1185">Reference proteome</keyword>
<keyword evidence="3" id="KW-0969">Cilium</keyword>